<dbReference type="OrthoDB" id="158697at2"/>
<dbReference type="EMBL" id="CP022163">
    <property type="protein sequence ID" value="ATB30902.1"/>
    <property type="molecule type" value="Genomic_DNA"/>
</dbReference>
<keyword evidence="2" id="KW-1185">Reference proteome</keyword>
<reference evidence="1 2" key="1">
    <citation type="submission" date="2017-06" db="EMBL/GenBank/DDBJ databases">
        <authorList>
            <person name="Kim H.J."/>
            <person name="Triplett B.A."/>
        </authorList>
    </citation>
    <scope>NUCLEOTIDE SEQUENCE [LARGE SCALE GENOMIC DNA]</scope>
    <source>
        <strain evidence="1 2">DSM 14713</strain>
    </source>
</reference>
<proteinExistence type="predicted"/>
<evidence type="ECO:0008006" key="3">
    <source>
        <dbReference type="Google" id="ProtNLM"/>
    </source>
</evidence>
<dbReference type="AlphaFoldDB" id="A0A250IIA2"/>
<dbReference type="KEGG" id="mbd:MEBOL_004364"/>
<dbReference type="RefSeq" id="WP_095979302.1">
    <property type="nucleotide sequence ID" value="NZ_CP022163.1"/>
</dbReference>
<dbReference type="Proteomes" id="UP000217289">
    <property type="component" value="Chromosome"/>
</dbReference>
<gene>
    <name evidence="1" type="ORF">MEBOL_004364</name>
</gene>
<organism evidence="1 2">
    <name type="scientific">Melittangium boletus DSM 14713</name>
    <dbReference type="NCBI Taxonomy" id="1294270"/>
    <lineage>
        <taxon>Bacteria</taxon>
        <taxon>Pseudomonadati</taxon>
        <taxon>Myxococcota</taxon>
        <taxon>Myxococcia</taxon>
        <taxon>Myxococcales</taxon>
        <taxon>Cystobacterineae</taxon>
        <taxon>Archangiaceae</taxon>
        <taxon>Melittangium</taxon>
    </lineage>
</organism>
<evidence type="ECO:0000313" key="2">
    <source>
        <dbReference type="Proteomes" id="UP000217289"/>
    </source>
</evidence>
<accession>A0A250IIA2</accession>
<name>A0A250IIA2_9BACT</name>
<sequence>MSANVVLIDTSVLCEILAVPGMCSDAEHFRTELEEMVESGDYTLLLPMTSILETGNHIGQCSMNGNVRRKVSHRFVHFVGQALRGEVPFRPTPFFEVEALAEWLAEFADWVMRSDSSGKGSGLGDLTIQKEWERQCALNSGRRVYVWSLDKQLQRYDRAPTL</sequence>
<protein>
    <recommendedName>
        <fullName evidence="3">PIN domain-containing protein</fullName>
    </recommendedName>
</protein>
<evidence type="ECO:0000313" key="1">
    <source>
        <dbReference type="EMBL" id="ATB30902.1"/>
    </source>
</evidence>